<feature type="domain" description="Mop" evidence="2">
    <location>
        <begin position="65"/>
        <end position="129"/>
    </location>
</feature>
<dbReference type="GO" id="GO:0015689">
    <property type="term" value="P:molybdate ion transport"/>
    <property type="evidence" value="ECO:0007669"/>
    <property type="project" value="InterPro"/>
</dbReference>
<dbReference type="EMBL" id="UOFM01000092">
    <property type="protein sequence ID" value="VAW74279.1"/>
    <property type="molecule type" value="Genomic_DNA"/>
</dbReference>
<dbReference type="PROSITE" id="PS51866">
    <property type="entry name" value="MOP"/>
    <property type="match status" value="1"/>
</dbReference>
<gene>
    <name evidence="3" type="ORF">MNBD_GAMMA14-1774</name>
</gene>
<dbReference type="Gene3D" id="2.40.50.100">
    <property type="match status" value="1"/>
</dbReference>
<organism evidence="3">
    <name type="scientific">hydrothermal vent metagenome</name>
    <dbReference type="NCBI Taxonomy" id="652676"/>
    <lineage>
        <taxon>unclassified sequences</taxon>
        <taxon>metagenomes</taxon>
        <taxon>ecological metagenomes</taxon>
    </lineage>
</organism>
<proteinExistence type="predicted"/>
<keyword evidence="3" id="KW-0547">Nucleotide-binding</keyword>
<dbReference type="InterPro" id="IPR008995">
    <property type="entry name" value="Mo/tungstate-bd_C_term_dom"/>
</dbReference>
<dbReference type="SUPFAM" id="SSF50331">
    <property type="entry name" value="MOP-like"/>
    <property type="match status" value="1"/>
</dbReference>
<dbReference type="GO" id="GO:0005524">
    <property type="term" value="F:ATP binding"/>
    <property type="evidence" value="ECO:0007669"/>
    <property type="project" value="UniProtKB-KW"/>
</dbReference>
<evidence type="ECO:0000313" key="3">
    <source>
        <dbReference type="EMBL" id="VAW74279.1"/>
    </source>
</evidence>
<dbReference type="InterPro" id="IPR005116">
    <property type="entry name" value="Transp-assoc_OB_typ1"/>
</dbReference>
<reference evidence="3" key="1">
    <citation type="submission" date="2018-06" db="EMBL/GenBank/DDBJ databases">
        <authorList>
            <person name="Zhirakovskaya E."/>
        </authorList>
    </citation>
    <scope>NUCLEOTIDE SEQUENCE</scope>
</reference>
<name>A0A3B0YJ87_9ZZZZ</name>
<protein>
    <submittedName>
        <fullName evidence="3">Molybdenum ABC transporter ATP-binding protein ModC</fullName>
    </submittedName>
</protein>
<sequence>MAQDYDAASIIEATMSGYDETWQLATLAFPGGTFSICHDRLQQGQKVRLRILARDVSLTLHKQHETSILNILPAQVEQLLEQNAAQVMVRLKIGDASLLARVTRKSAAALDLVPGKAVFAQVKSVALLG</sequence>
<evidence type="ECO:0000259" key="2">
    <source>
        <dbReference type="PROSITE" id="PS51866"/>
    </source>
</evidence>
<dbReference type="Pfam" id="PF03459">
    <property type="entry name" value="TOBE"/>
    <property type="match status" value="1"/>
</dbReference>
<keyword evidence="3" id="KW-0067">ATP-binding</keyword>
<dbReference type="AlphaFoldDB" id="A0A3B0YJ87"/>
<accession>A0A3B0YJ87</accession>
<keyword evidence="1" id="KW-0500">Molybdenum</keyword>
<dbReference type="InterPro" id="IPR004606">
    <property type="entry name" value="Mop_domain"/>
</dbReference>
<evidence type="ECO:0000256" key="1">
    <source>
        <dbReference type="ARBA" id="ARBA00022505"/>
    </source>
</evidence>